<dbReference type="EMBL" id="FWZT01000010">
    <property type="protein sequence ID" value="SMF34919.1"/>
    <property type="molecule type" value="Genomic_DNA"/>
</dbReference>
<reference evidence="4" key="1">
    <citation type="submission" date="2017-04" db="EMBL/GenBank/DDBJ databases">
        <authorList>
            <person name="Varghese N."/>
            <person name="Submissions S."/>
        </authorList>
    </citation>
    <scope>NUCLEOTIDE SEQUENCE [LARGE SCALE GENOMIC DNA]</scope>
    <source>
        <strain evidence="4">RKEM611</strain>
    </source>
</reference>
<dbReference type="PANTHER" id="PTHR30290:SF83">
    <property type="entry name" value="ABC TRANSPORTER SUBSTRATE-BINDING PROTEIN"/>
    <property type="match status" value="1"/>
</dbReference>
<dbReference type="Proteomes" id="UP000192907">
    <property type="component" value="Unassembled WGS sequence"/>
</dbReference>
<dbReference type="RefSeq" id="WP_132325976.1">
    <property type="nucleotide sequence ID" value="NZ_FWZT01000010.1"/>
</dbReference>
<evidence type="ECO:0000313" key="4">
    <source>
        <dbReference type="Proteomes" id="UP000192907"/>
    </source>
</evidence>
<dbReference type="Gene3D" id="3.40.190.10">
    <property type="entry name" value="Periplasmic binding protein-like II"/>
    <property type="match status" value="1"/>
</dbReference>
<dbReference type="GO" id="GO:1904680">
    <property type="term" value="F:peptide transmembrane transporter activity"/>
    <property type="evidence" value="ECO:0007669"/>
    <property type="project" value="TreeGrafter"/>
</dbReference>
<keyword evidence="1" id="KW-0732">Signal</keyword>
<keyword evidence="4" id="KW-1185">Reference proteome</keyword>
<dbReference type="InterPro" id="IPR000914">
    <property type="entry name" value="SBP_5_dom"/>
</dbReference>
<dbReference type="InterPro" id="IPR039424">
    <property type="entry name" value="SBP_5"/>
</dbReference>
<dbReference type="STRING" id="1513793.SAMN06296036_110178"/>
<feature type="domain" description="Solute-binding protein family 5" evidence="2">
    <location>
        <begin position="73"/>
        <end position="303"/>
    </location>
</feature>
<dbReference type="OrthoDB" id="9801912at2"/>
<evidence type="ECO:0000313" key="3">
    <source>
        <dbReference type="EMBL" id="SMF34919.1"/>
    </source>
</evidence>
<dbReference type="AlphaFoldDB" id="A0A1Y6BYM7"/>
<accession>A0A1Y6BYM7</accession>
<protein>
    <submittedName>
        <fullName evidence="3">ABC-type transport system, substrate-binding protein</fullName>
    </submittedName>
</protein>
<feature type="signal peptide" evidence="1">
    <location>
        <begin position="1"/>
        <end position="19"/>
    </location>
</feature>
<evidence type="ECO:0000259" key="2">
    <source>
        <dbReference type="Pfam" id="PF00496"/>
    </source>
</evidence>
<dbReference type="GO" id="GO:0015833">
    <property type="term" value="P:peptide transport"/>
    <property type="evidence" value="ECO:0007669"/>
    <property type="project" value="TreeGrafter"/>
</dbReference>
<proteinExistence type="predicted"/>
<dbReference type="Pfam" id="PF00496">
    <property type="entry name" value="SBP_bac_5"/>
    <property type="match status" value="1"/>
</dbReference>
<dbReference type="PANTHER" id="PTHR30290">
    <property type="entry name" value="PERIPLASMIC BINDING COMPONENT OF ABC TRANSPORTER"/>
    <property type="match status" value="1"/>
</dbReference>
<evidence type="ECO:0000256" key="1">
    <source>
        <dbReference type="SAM" id="SignalP"/>
    </source>
</evidence>
<name>A0A1Y6BYM7_9BACT</name>
<organism evidence="3 4">
    <name type="scientific">Pseudobacteriovorax antillogorgiicola</name>
    <dbReference type="NCBI Taxonomy" id="1513793"/>
    <lineage>
        <taxon>Bacteria</taxon>
        <taxon>Pseudomonadati</taxon>
        <taxon>Bdellovibrionota</taxon>
        <taxon>Oligoflexia</taxon>
        <taxon>Oligoflexales</taxon>
        <taxon>Pseudobacteriovoracaceae</taxon>
        <taxon>Pseudobacteriovorax</taxon>
    </lineage>
</organism>
<gene>
    <name evidence="3" type="ORF">SAMN06296036_110178</name>
</gene>
<dbReference type="SUPFAM" id="SSF53850">
    <property type="entry name" value="Periplasmic binding protein-like II"/>
    <property type="match status" value="1"/>
</dbReference>
<feature type="chain" id="PRO_5013006457" evidence="1">
    <location>
        <begin position="20"/>
        <end position="514"/>
    </location>
</feature>
<sequence>MRLIFIATLGFFVMSSISAKTEPESELTFFNTRASDGKGLQISFDPALSDVSTNQTVLVQVIGTLARVDMTSKLTPYIAESWKISEDGRQWKFKIRENLKCEDGTPITARGYVKGLNSVAKIYAQKKDQLVVFNKLQGWPGLKNFRNKPHDLEGVIASEDVVTFNFVEKPIGFFPYLAMPYFGYYCPKNFDTNGNWLDPQKAVSSDAYRIEAFKGNVVTLKARKDWFSRKVGSADRVKVKYSKLSDAIASKAKYKAIISQKVKEDKRPSDLVMIESFPSMLSAINITIARDNVFQIKSVRHAFRDYLRINMAKLYVKGSLFDRTDQVFHAANPISSLPRPPKVPSIPSRLKEKEVIWLYPSSKGSEWREFLRHSIVRTFENLGLKYKLVDDYHLPDWSDRAKRGKYYDIRVTFVETGGTAQNWVAHMMWCSKMGVGFPDPSGKVCELIKARGKKYNDEFVDARYLEKLKEYVDEDATVVPMVYSNHLFFFTKNIDLEKYNVLNDHIYFKDLVLK</sequence>